<evidence type="ECO:0000313" key="4">
    <source>
        <dbReference type="Proteomes" id="UP001476247"/>
    </source>
</evidence>
<dbReference type="EMBL" id="BAABUJ010000032">
    <property type="protein sequence ID" value="GAA5804139.1"/>
    <property type="molecule type" value="Genomic_DNA"/>
</dbReference>
<proteinExistence type="predicted"/>
<keyword evidence="1" id="KW-0175">Coiled coil</keyword>
<feature type="region of interest" description="Disordered" evidence="2">
    <location>
        <begin position="523"/>
        <end position="594"/>
    </location>
</feature>
<dbReference type="Proteomes" id="UP001476247">
    <property type="component" value="Unassembled WGS sequence"/>
</dbReference>
<evidence type="ECO:0000313" key="3">
    <source>
        <dbReference type="EMBL" id="GAA5804139.1"/>
    </source>
</evidence>
<gene>
    <name evidence="3" type="ORF">HPULCUR_009625</name>
</gene>
<feature type="coiled-coil region" evidence="1">
    <location>
        <begin position="187"/>
        <end position="231"/>
    </location>
</feature>
<feature type="compositionally biased region" description="Polar residues" evidence="2">
    <location>
        <begin position="548"/>
        <end position="562"/>
    </location>
</feature>
<feature type="compositionally biased region" description="Basic and acidic residues" evidence="2">
    <location>
        <begin position="81"/>
        <end position="92"/>
    </location>
</feature>
<keyword evidence="4" id="KW-1185">Reference proteome</keyword>
<name>A0ABP9YB12_9FUNG</name>
<protein>
    <submittedName>
        <fullName evidence="3">Uncharacterized protein</fullName>
    </submittedName>
</protein>
<evidence type="ECO:0000256" key="2">
    <source>
        <dbReference type="SAM" id="MobiDB-lite"/>
    </source>
</evidence>
<feature type="region of interest" description="Disordered" evidence="2">
    <location>
        <begin position="1"/>
        <end position="52"/>
    </location>
</feature>
<reference evidence="3 4" key="1">
    <citation type="submission" date="2024-04" db="EMBL/GenBank/DDBJ databases">
        <title>genome sequences of Mucor flavus KT1a and Helicostylum pulchrum KT1b strains isolation_sourced from the surface of a dry-aged beef.</title>
        <authorList>
            <person name="Toyotome T."/>
            <person name="Hosono M."/>
            <person name="Torimaru M."/>
            <person name="Fukuda K."/>
            <person name="Mikami N."/>
        </authorList>
    </citation>
    <scope>NUCLEOTIDE SEQUENCE [LARGE SCALE GENOMIC DNA]</scope>
    <source>
        <strain evidence="3 4">KT1b</strain>
    </source>
</reference>
<feature type="region of interest" description="Disordered" evidence="2">
    <location>
        <begin position="73"/>
        <end position="92"/>
    </location>
</feature>
<feature type="compositionally biased region" description="Basic and acidic residues" evidence="2">
    <location>
        <begin position="581"/>
        <end position="591"/>
    </location>
</feature>
<accession>A0ABP9YB12</accession>
<sequence length="641" mass="72498">MSDDGPIDFSFKPKKIGQFKTPLTPKVKSENDNKKFGKPEMSSSYTKPFDFKNALKTKDSNKRLALSEISKIPSCTTKSGSNKDDTKDMKASTSIRELKEMTSKLKIPLDPTARCTSRPRTKKELPSSVQRSVSQINNLKLGIPSVSRTPCHSRLASPIPKIKTEPGEKSIHGIEDNTIELITQNYKKCLEIQKKKIQDSNEEIKNLNEAISQKDAEIIQSKSKIDELEKNMEIGSNLLNYNVTEHLHVKQRVDIIEGEMERFQYVILKTKRLLEEAQKNKESSLKDTTQLAEIMLNNRAETEIFKEKFRCMIQTLRNVQKNCLLEMESLTQIRTEIKFGLAFLKTCWQEEYHTKIVEMILQNKGCQGLIGEVTKLLTDFSDCVVEFDESLSSAPSVAQIANENCASIISIDEKLKDLVFCFEALKIDTSCSTVSNEIISQNNTEEVDTNNGENNKMIDSQGLILGGDNRLKSEKEALLSYICFLHTQANPPVQAKKDIDVIMGATAPLTITSQDSEMVYNEVTQPTPPNISLSKKKGSKPKKDKEQQNSYWDVPNYSSDSRYPTRRKTRARIQSPEVNNDGDKVTEAEQPRKRRKIRKLGGDLYNYELDDSDEADIPKKISKAMDVALPETSPQISITKN</sequence>
<feature type="compositionally biased region" description="Basic and acidic residues" evidence="2">
    <location>
        <begin position="27"/>
        <end position="38"/>
    </location>
</feature>
<organism evidence="3 4">
    <name type="scientific">Helicostylum pulchrum</name>
    <dbReference type="NCBI Taxonomy" id="562976"/>
    <lineage>
        <taxon>Eukaryota</taxon>
        <taxon>Fungi</taxon>
        <taxon>Fungi incertae sedis</taxon>
        <taxon>Mucoromycota</taxon>
        <taxon>Mucoromycotina</taxon>
        <taxon>Mucoromycetes</taxon>
        <taxon>Mucorales</taxon>
        <taxon>Mucorineae</taxon>
        <taxon>Mucoraceae</taxon>
        <taxon>Helicostylum</taxon>
    </lineage>
</organism>
<comment type="caution">
    <text evidence="3">The sequence shown here is derived from an EMBL/GenBank/DDBJ whole genome shotgun (WGS) entry which is preliminary data.</text>
</comment>
<evidence type="ECO:0000256" key="1">
    <source>
        <dbReference type="SAM" id="Coils"/>
    </source>
</evidence>
<feature type="region of interest" description="Disordered" evidence="2">
    <location>
        <begin position="111"/>
        <end position="130"/>
    </location>
</feature>